<dbReference type="Ensembl" id="ENSVKKT00000015752.1">
    <property type="protein sequence ID" value="ENSVKKP00000015382.1"/>
    <property type="gene ID" value="ENSVKKG00000010529.1"/>
</dbReference>
<proteinExistence type="inferred from homology"/>
<reference evidence="3" key="1">
    <citation type="submission" date="2025-08" db="UniProtKB">
        <authorList>
            <consortium name="Ensembl"/>
        </authorList>
    </citation>
    <scope>IDENTIFICATION</scope>
</reference>
<dbReference type="OMA" id="TREMHSD"/>
<evidence type="ECO:0000256" key="1">
    <source>
        <dbReference type="ARBA" id="ARBA00005431"/>
    </source>
</evidence>
<organism evidence="3 4">
    <name type="scientific">Varanus komodoensis</name>
    <name type="common">Komodo dragon</name>
    <dbReference type="NCBI Taxonomy" id="61221"/>
    <lineage>
        <taxon>Eukaryota</taxon>
        <taxon>Metazoa</taxon>
        <taxon>Chordata</taxon>
        <taxon>Craniata</taxon>
        <taxon>Vertebrata</taxon>
        <taxon>Euteleostomi</taxon>
        <taxon>Lepidosauria</taxon>
        <taxon>Squamata</taxon>
        <taxon>Bifurcata</taxon>
        <taxon>Unidentata</taxon>
        <taxon>Episquamata</taxon>
        <taxon>Toxicofera</taxon>
        <taxon>Anguimorpha</taxon>
        <taxon>Paleoanguimorpha</taxon>
        <taxon>Varanoidea</taxon>
        <taxon>Varanidae</taxon>
        <taxon>Varanus</taxon>
    </lineage>
</organism>
<dbReference type="Pfam" id="PF06312">
    <property type="entry name" value="Neurexophilin"/>
    <property type="match status" value="1"/>
</dbReference>
<evidence type="ECO:0000313" key="4">
    <source>
        <dbReference type="Proteomes" id="UP000694545"/>
    </source>
</evidence>
<dbReference type="InterPro" id="IPR026845">
    <property type="entry name" value="NXPH/NXPE"/>
</dbReference>
<feature type="domain" description="NXPE C-terminal" evidence="2">
    <location>
        <begin position="243"/>
        <end position="466"/>
    </location>
</feature>
<dbReference type="PANTHER" id="PTHR16165:SF3">
    <property type="entry name" value="NXPE FAMILY MEMBER 1"/>
    <property type="match status" value="1"/>
</dbReference>
<evidence type="ECO:0000313" key="3">
    <source>
        <dbReference type="Ensembl" id="ENSVKKP00000015382.1"/>
    </source>
</evidence>
<dbReference type="Pfam" id="PF24536">
    <property type="entry name" value="NXPE4_C"/>
    <property type="match status" value="1"/>
</dbReference>
<dbReference type="InterPro" id="IPR014756">
    <property type="entry name" value="Ig_E-set"/>
</dbReference>
<name>A0A8D2L182_VARKO</name>
<dbReference type="AlphaFoldDB" id="A0A8D2L182"/>
<accession>A0A8D2L182</accession>
<dbReference type="Proteomes" id="UP000694545">
    <property type="component" value="Unplaced"/>
</dbReference>
<dbReference type="PANTHER" id="PTHR16165">
    <property type="entry name" value="NXPE FAMILY MEMBER"/>
    <property type="match status" value="1"/>
</dbReference>
<dbReference type="SUPFAM" id="SSF81296">
    <property type="entry name" value="E set domains"/>
    <property type="match status" value="1"/>
</dbReference>
<dbReference type="InterPro" id="IPR057106">
    <property type="entry name" value="NXPE4_C"/>
</dbReference>
<sequence length="466" mass="52762">MPSVTFTDVLTTTSAKSSKATLVSPKDSYCVGEHLLVRLDLFDHLGKRKEYGGDFLRARIYSPGLKAAASGLIKDYGNGTYLANFTLFWEGDVKVSLLLIHPSEAVSALWAARKKGYDKVTFTGKFLNGTSSVLTECGFTMDAKAELCEYVDERDQEAFYCVKPEKVPCAAFLSLKSKNAPISYLTDLERSLLDRSNVGVEIPQTFGNIHVLPCESNKTTVSTKCWAGMRSPFPSGFVWQNQWQPVFCNKNNSNSLEQIYTCLKGKAIYLMGDSTLRQWMENFADRISVLKYLDTHSFGKPQKLIAVDIAGNIQIQWKKHGHPYIGSLEYSVKEHSYVARDIDTVAGEKNTAVVISLGQHFRPFPIEFFIRRTLNVRRAIQRLLHRSPDTRVMIKGENIRELTVDHERLGDLHGYTQYLALKDIFQDLDVAFVDTWDMTIAYDSKFVHPSSHVVWNQINMLVNYLC</sequence>
<evidence type="ECO:0000259" key="2">
    <source>
        <dbReference type="Pfam" id="PF24536"/>
    </source>
</evidence>
<reference evidence="3" key="2">
    <citation type="submission" date="2025-09" db="UniProtKB">
        <authorList>
            <consortium name="Ensembl"/>
        </authorList>
    </citation>
    <scope>IDENTIFICATION</scope>
</reference>
<comment type="similarity">
    <text evidence="1">Belongs to the NXPE family.</text>
</comment>
<protein>
    <recommendedName>
        <fullName evidence="2">NXPE C-terminal domain-containing protein</fullName>
    </recommendedName>
</protein>
<keyword evidence="4" id="KW-1185">Reference proteome</keyword>